<dbReference type="PANTHER" id="PTHR36522:SF1">
    <property type="entry name" value="AT HOOK-CONTAINING PROTEIN ATTF-4"/>
    <property type="match status" value="1"/>
</dbReference>
<evidence type="ECO:0000256" key="1">
    <source>
        <dbReference type="SAM" id="MobiDB-lite"/>
    </source>
</evidence>
<dbReference type="InterPro" id="IPR038839">
    <property type="entry name" value="Attf-4-like"/>
</dbReference>
<feature type="compositionally biased region" description="Polar residues" evidence="1">
    <location>
        <begin position="18"/>
        <end position="35"/>
    </location>
</feature>
<dbReference type="Proteomes" id="UP000887574">
    <property type="component" value="Unplaced"/>
</dbReference>
<dbReference type="WBParaSite" id="jg16752">
    <property type="protein sequence ID" value="jg16752"/>
    <property type="gene ID" value="jg16752"/>
</dbReference>
<protein>
    <submittedName>
        <fullName evidence="3">Uncharacterized protein</fullName>
    </submittedName>
</protein>
<dbReference type="PANTHER" id="PTHR36522">
    <property type="entry name" value="AT HOOK-CONTAINING PROTEIN ATTF-4"/>
    <property type="match status" value="1"/>
</dbReference>
<feature type="region of interest" description="Disordered" evidence="1">
    <location>
        <begin position="152"/>
        <end position="175"/>
    </location>
</feature>
<feature type="region of interest" description="Disordered" evidence="1">
    <location>
        <begin position="274"/>
        <end position="364"/>
    </location>
</feature>
<proteinExistence type="predicted"/>
<evidence type="ECO:0000313" key="3">
    <source>
        <dbReference type="WBParaSite" id="jg16752"/>
    </source>
</evidence>
<reference evidence="3" key="1">
    <citation type="submission" date="2022-11" db="UniProtKB">
        <authorList>
            <consortium name="WormBaseParasite"/>
        </authorList>
    </citation>
    <scope>IDENTIFICATION</scope>
</reference>
<keyword evidence="2" id="KW-1185">Reference proteome</keyword>
<organism evidence="2 3">
    <name type="scientific">Ditylenchus dipsaci</name>
    <dbReference type="NCBI Taxonomy" id="166011"/>
    <lineage>
        <taxon>Eukaryota</taxon>
        <taxon>Metazoa</taxon>
        <taxon>Ecdysozoa</taxon>
        <taxon>Nematoda</taxon>
        <taxon>Chromadorea</taxon>
        <taxon>Rhabditida</taxon>
        <taxon>Tylenchina</taxon>
        <taxon>Tylenchomorpha</taxon>
        <taxon>Sphaerularioidea</taxon>
        <taxon>Anguinidae</taxon>
        <taxon>Anguininae</taxon>
        <taxon>Ditylenchus</taxon>
    </lineage>
</organism>
<dbReference type="AlphaFoldDB" id="A0A915D796"/>
<feature type="compositionally biased region" description="Acidic residues" evidence="1">
    <location>
        <begin position="42"/>
        <end position="71"/>
    </location>
</feature>
<feature type="compositionally biased region" description="Polar residues" evidence="1">
    <location>
        <begin position="154"/>
        <end position="164"/>
    </location>
</feature>
<sequence>MMLTSGLDLLVRTIHQQAGDSANNSRKNSVLSNGGLSKGSEDQEEESMLMLDEEDEDDYLDEEEEEDDLDETPLVQTLKPKPDNNDQLATGILDGEMHAIKRNLLYLNHQMSQLMNALNVTSCACCNCKLVSQQQSKKSNVRVGHNNHHLHLSASANDHNNLESNSKRESSNIGKQCESVDKELVTERLTQLLQANANNNLQSFNPELQLNLKDECYYPVKRGRKSKYCSPLEKKAVAGYAQIHGATAAARKFNIPPAVAAYYHRKEYKSPKTLSAGLSLTNPPVQSNHHPLSLDANNPQAMDSSDDTKPEALLDGPAGAANPHYQSSDASNEADGNDLVWGGGGGANPAHSGSPGFLRGRGRGRPKLIGDELDAELVEYMVQIKQSNPRQHLTASQALTIARAYILDKSPTLLEERGGQIKLKITWAMKLVSRIAEREREIQLGLPSGSLQNLGRGNGPNNSSFMNELFSQNLFNQQNFSGGNNNSMEGGATQTPEILNVRELKLPSMSQTSGLSGESTGEVFDPSVLLADFGGNFEDFSNSEVFKSLIQNLRREVSNDNNELGGVPQLTAENILSVVAGAAAATSSEALLAQTTSAF</sequence>
<evidence type="ECO:0000313" key="2">
    <source>
        <dbReference type="Proteomes" id="UP000887574"/>
    </source>
</evidence>
<accession>A0A915D796</accession>
<feature type="region of interest" description="Disordered" evidence="1">
    <location>
        <begin position="18"/>
        <end position="87"/>
    </location>
</feature>
<name>A0A915D796_9BILA</name>
<feature type="compositionally biased region" description="Polar residues" evidence="1">
    <location>
        <begin position="274"/>
        <end position="303"/>
    </location>
</feature>